<dbReference type="OrthoDB" id="436496at2759"/>
<dbReference type="InterPro" id="IPR052128">
    <property type="entry name" value="Oxidoreductase_NAD-binding"/>
</dbReference>
<dbReference type="PANTHER" id="PTHR46505">
    <property type="entry name" value="OXIDOREDUCTASE NAD-BINDING DOMAIN-CONTAINING PROTEIN 1"/>
    <property type="match status" value="1"/>
</dbReference>
<evidence type="ECO:0000313" key="3">
    <source>
        <dbReference type="EMBL" id="ROW06035.1"/>
    </source>
</evidence>
<sequence length="292" mass="31770">MNKTDHAERTADQPRDHFLPGQWLDVFVPGIDRPGGFTITSPPSKAQKPAGSSNATAFVRADQDGPSTTSGDDIAPAPAPYLELAVKTSPDNAVAQWLWKPTDEILSSELKVRVGGSFVWPPPGVLPMTLQKLVFVAGGVGINPLMAIVSHLAELADPRYTIDFLYSVRDPGDGKRNASNVLFLERLSKIFKGDKVKGRLSLFLTPGGRSGDGDGSGSAEGDDDAKMMGLDLPFKRRRITTDDIASAIEEDKRFAVIYVCGVPTMTDEFVEKLTSADGLGIERHRILYEKWW</sequence>
<dbReference type="GO" id="GO:0005739">
    <property type="term" value="C:mitochondrion"/>
    <property type="evidence" value="ECO:0007669"/>
    <property type="project" value="TreeGrafter"/>
</dbReference>
<dbReference type="EMBL" id="LKEA01000011">
    <property type="protein sequence ID" value="ROW06035.1"/>
    <property type="molecule type" value="Genomic_DNA"/>
</dbReference>
<gene>
    <name evidence="3" type="ORF">VMCG_04681</name>
</gene>
<dbReference type="GO" id="GO:0016491">
    <property type="term" value="F:oxidoreductase activity"/>
    <property type="evidence" value="ECO:0007669"/>
    <property type="project" value="UniProtKB-KW"/>
</dbReference>
<dbReference type="InterPro" id="IPR039261">
    <property type="entry name" value="FNR_nucleotide-bd"/>
</dbReference>
<proteinExistence type="predicted"/>
<dbReference type="AlphaFoldDB" id="A0A423WR88"/>
<keyword evidence="4" id="KW-1185">Reference proteome</keyword>
<keyword evidence="1" id="KW-0560">Oxidoreductase</keyword>
<dbReference type="CDD" id="cd00322">
    <property type="entry name" value="FNR_like"/>
    <property type="match status" value="1"/>
</dbReference>
<evidence type="ECO:0000313" key="4">
    <source>
        <dbReference type="Proteomes" id="UP000283895"/>
    </source>
</evidence>
<name>A0A423WR88_9PEZI</name>
<evidence type="ECO:0000256" key="1">
    <source>
        <dbReference type="ARBA" id="ARBA00023002"/>
    </source>
</evidence>
<comment type="caution">
    <text evidence="3">The sequence shown here is derived from an EMBL/GenBank/DDBJ whole genome shotgun (WGS) entry which is preliminary data.</text>
</comment>
<evidence type="ECO:0000256" key="2">
    <source>
        <dbReference type="ARBA" id="ARBA00023027"/>
    </source>
</evidence>
<organism evidence="3 4">
    <name type="scientific">Cytospora schulzeri</name>
    <dbReference type="NCBI Taxonomy" id="448051"/>
    <lineage>
        <taxon>Eukaryota</taxon>
        <taxon>Fungi</taxon>
        <taxon>Dikarya</taxon>
        <taxon>Ascomycota</taxon>
        <taxon>Pezizomycotina</taxon>
        <taxon>Sordariomycetes</taxon>
        <taxon>Sordariomycetidae</taxon>
        <taxon>Diaporthales</taxon>
        <taxon>Cytosporaceae</taxon>
        <taxon>Cytospora</taxon>
    </lineage>
</organism>
<dbReference type="Gene3D" id="3.40.50.80">
    <property type="entry name" value="Nucleotide-binding domain of ferredoxin-NADP reductase (FNR) module"/>
    <property type="match status" value="1"/>
</dbReference>
<protein>
    <recommendedName>
        <fullName evidence="5">FAD-binding FR-type domain-containing protein</fullName>
    </recommendedName>
</protein>
<keyword evidence="2" id="KW-0520">NAD</keyword>
<reference evidence="3 4" key="1">
    <citation type="submission" date="2015-09" db="EMBL/GenBank/DDBJ databases">
        <title>Host preference determinants of Valsa canker pathogens revealed by comparative genomics.</title>
        <authorList>
            <person name="Yin Z."/>
            <person name="Huang L."/>
        </authorList>
    </citation>
    <scope>NUCLEOTIDE SEQUENCE [LARGE SCALE GENOMIC DNA]</scope>
    <source>
        <strain evidence="3 4">03-1</strain>
    </source>
</reference>
<evidence type="ECO:0008006" key="5">
    <source>
        <dbReference type="Google" id="ProtNLM"/>
    </source>
</evidence>
<dbReference type="SUPFAM" id="SSF52343">
    <property type="entry name" value="Ferredoxin reductase-like, C-terminal NADP-linked domain"/>
    <property type="match status" value="1"/>
</dbReference>
<dbReference type="STRING" id="356882.A0A423WR88"/>
<dbReference type="Proteomes" id="UP000283895">
    <property type="component" value="Unassembled WGS sequence"/>
</dbReference>
<accession>A0A423WR88</accession>
<dbReference type="PANTHER" id="PTHR46505:SF1">
    <property type="entry name" value="OXIDOREDUCTASE NAD-BINDING DOMAIN-CONTAINING PROTEIN 1"/>
    <property type="match status" value="1"/>
</dbReference>